<name>A0A0N0UIE3_9BACL</name>
<dbReference type="EMBL" id="LITU01000039">
    <property type="protein sequence ID" value="KOY17457.1"/>
    <property type="molecule type" value="Genomic_DNA"/>
</dbReference>
<dbReference type="Proteomes" id="UP000037688">
    <property type="component" value="Unassembled WGS sequence"/>
</dbReference>
<proteinExistence type="predicted"/>
<evidence type="ECO:0000313" key="1">
    <source>
        <dbReference type="EMBL" id="KOY17457.1"/>
    </source>
</evidence>
<organism evidence="1 2">
    <name type="scientific">Paenibacillus xylanivorans</name>
    <dbReference type="NCBI Taxonomy" id="1705561"/>
    <lineage>
        <taxon>Bacteria</taxon>
        <taxon>Bacillati</taxon>
        <taxon>Bacillota</taxon>
        <taxon>Bacilli</taxon>
        <taxon>Bacillales</taxon>
        <taxon>Paenibacillaceae</taxon>
        <taxon>Paenibacillus</taxon>
    </lineage>
</organism>
<keyword evidence="2" id="KW-1185">Reference proteome</keyword>
<feature type="non-terminal residue" evidence="1">
    <location>
        <position position="69"/>
    </location>
</feature>
<comment type="caution">
    <text evidence="1">The sequence shown here is derived from an EMBL/GenBank/DDBJ whole genome shotgun (WGS) entry which is preliminary data.</text>
</comment>
<reference evidence="1 2" key="1">
    <citation type="submission" date="2015-08" db="EMBL/GenBank/DDBJ databases">
        <title>Draft genome sequence of cellulolytic and xylanolytic Paenibacillus sp. A59, isolated from a decaying forest soil from Patagonia, Argentina.</title>
        <authorList>
            <person name="Ghio S."/>
            <person name="Caceres A.M."/>
            <person name="Talia P."/>
            <person name="Grasso D."/>
            <person name="Campos E."/>
        </authorList>
    </citation>
    <scope>NUCLEOTIDE SEQUENCE [LARGE SCALE GENOMIC DNA]</scope>
    <source>
        <strain evidence="1 2">A59</strain>
    </source>
</reference>
<accession>A0A0N0UIE3</accession>
<evidence type="ECO:0000313" key="2">
    <source>
        <dbReference type="Proteomes" id="UP000037688"/>
    </source>
</evidence>
<feature type="non-terminal residue" evidence="1">
    <location>
        <position position="1"/>
    </location>
</feature>
<gene>
    <name evidence="1" type="ORF">AMS66_05650</name>
</gene>
<sequence>SDEQAEKITYVTQDKKLNSQRIDQRDFEAFKGLTALDLTNTYEISQTDQTTLAHMSGLKSYGGAFNESF</sequence>
<protein>
    <submittedName>
        <fullName evidence="1">Uncharacterized protein</fullName>
    </submittedName>
</protein>
<dbReference type="AlphaFoldDB" id="A0A0N0UIE3"/>